<dbReference type="EMBL" id="CBSV010000081">
    <property type="protein sequence ID" value="CDH00540.1"/>
    <property type="molecule type" value="Genomic_DNA"/>
</dbReference>
<dbReference type="HOGENOM" id="CLU_2290589_0_0_6"/>
<gene>
    <name evidence="1" type="ORF">XBFM1_1710008</name>
</gene>
<comment type="caution">
    <text evidence="1">The sequence shown here is derived from an EMBL/GenBank/DDBJ whole genome shotgun (WGS) entry which is preliminary data.</text>
</comment>
<reference evidence="1" key="1">
    <citation type="submission" date="2013-07" db="EMBL/GenBank/DDBJ databases">
        <title>Sub-species coevolution in mutualistic symbiosis.</title>
        <authorList>
            <person name="Murfin K."/>
            <person name="Klassen J."/>
            <person name="Lee M."/>
            <person name="Forst S."/>
            <person name="Stock P."/>
            <person name="Goodrich-Blair H."/>
        </authorList>
    </citation>
    <scope>NUCLEOTIDE SEQUENCE [LARGE SCALE GENOMIC DNA]</scope>
    <source>
        <strain evidence="1">Feltiae Moldova</strain>
    </source>
</reference>
<dbReference type="AlphaFoldDB" id="A0A077NNQ5"/>
<dbReference type="Proteomes" id="UP000028487">
    <property type="component" value="Unassembled WGS sequence"/>
</dbReference>
<sequence>MALDHGVLNIPLHKRGNIDREIDKWKAEQAALQKERVQLAKCELKDNKAEAKRLWALADQALIKADAKRRGIRYTELRDILDGFVKWEPKKAIKVLPIFIK</sequence>
<protein>
    <submittedName>
        <fullName evidence="1">Uncharacterized protein</fullName>
    </submittedName>
</protein>
<dbReference type="RefSeq" id="WP_038223471.1">
    <property type="nucleotide sequence ID" value="NZ_CAWLWD010000153.1"/>
</dbReference>
<accession>A0A077NNQ5</accession>
<name>A0A077NNQ5_XENBV</name>
<proteinExistence type="predicted"/>
<evidence type="ECO:0000313" key="1">
    <source>
        <dbReference type="EMBL" id="CDH00540.1"/>
    </source>
</evidence>
<evidence type="ECO:0000313" key="2">
    <source>
        <dbReference type="Proteomes" id="UP000028487"/>
    </source>
</evidence>
<organism evidence="1 2">
    <name type="scientific">Xenorhabdus bovienii str. feltiae Moldova</name>
    <dbReference type="NCBI Taxonomy" id="1398200"/>
    <lineage>
        <taxon>Bacteria</taxon>
        <taxon>Pseudomonadati</taxon>
        <taxon>Pseudomonadota</taxon>
        <taxon>Gammaproteobacteria</taxon>
        <taxon>Enterobacterales</taxon>
        <taxon>Morganellaceae</taxon>
        <taxon>Xenorhabdus</taxon>
    </lineage>
</organism>